<dbReference type="Proteomes" id="UP001162734">
    <property type="component" value="Chromosome"/>
</dbReference>
<accession>A0ABN6NEK3</accession>
<dbReference type="InterPro" id="IPR021890">
    <property type="entry name" value="DUF3501"/>
</dbReference>
<evidence type="ECO:0000313" key="2">
    <source>
        <dbReference type="Proteomes" id="UP001162734"/>
    </source>
</evidence>
<evidence type="ECO:0000313" key="1">
    <source>
        <dbReference type="EMBL" id="BDG10728.1"/>
    </source>
</evidence>
<dbReference type="EMBL" id="AP025592">
    <property type="protein sequence ID" value="BDG10728.1"/>
    <property type="molecule type" value="Genomic_DNA"/>
</dbReference>
<keyword evidence="2" id="KW-1185">Reference proteome</keyword>
<evidence type="ECO:0008006" key="3">
    <source>
        <dbReference type="Google" id="ProtNLM"/>
    </source>
</evidence>
<gene>
    <name evidence="1" type="ORF">AMPC_38410</name>
</gene>
<protein>
    <recommendedName>
        <fullName evidence="3">DUF3501 family protein</fullName>
    </recommendedName>
</protein>
<proteinExistence type="predicted"/>
<name>A0ABN6NEK3_9BACT</name>
<organism evidence="1 2">
    <name type="scientific">Anaeromyxobacter paludicola</name>
    <dbReference type="NCBI Taxonomy" id="2918171"/>
    <lineage>
        <taxon>Bacteria</taxon>
        <taxon>Pseudomonadati</taxon>
        <taxon>Myxococcota</taxon>
        <taxon>Myxococcia</taxon>
        <taxon>Myxococcales</taxon>
        <taxon>Cystobacterineae</taxon>
        <taxon>Anaeromyxobacteraceae</taxon>
        <taxon>Anaeromyxobacter</taxon>
    </lineage>
</organism>
<reference evidence="2" key="1">
    <citation type="journal article" date="2022" name="Int. J. Syst. Evol. Microbiol.">
        <title>Anaeromyxobacter oryzae sp. nov., Anaeromyxobacter diazotrophicus sp. nov. and Anaeromyxobacter paludicola sp. nov., isolated from paddy soils.</title>
        <authorList>
            <person name="Itoh H."/>
            <person name="Xu Z."/>
            <person name="Mise K."/>
            <person name="Masuda Y."/>
            <person name="Ushijima N."/>
            <person name="Hayakawa C."/>
            <person name="Shiratori Y."/>
            <person name="Senoo K."/>
        </authorList>
    </citation>
    <scope>NUCLEOTIDE SEQUENCE [LARGE SCALE GENOMIC DNA]</scope>
    <source>
        <strain evidence="2">Red630</strain>
    </source>
</reference>
<sequence>MKISRSEILKLEEYDARRTAIRAEVLELKKPRRVHAGPLTFLFENADTVRYQVQEMVRAERLYRDAEIQHEVDTYNELLGGPGELGCTLLIELTDPEERDRKLRAWAGLPERLYARLPGGRLVRPTYDRRQVGDDRLSSVQYLRFPVGGEAPVAVGCDLPALSLETALTEAQRAALAQDLARS</sequence>
<dbReference type="RefSeq" id="WP_248343254.1">
    <property type="nucleotide sequence ID" value="NZ_AP025592.1"/>
</dbReference>
<dbReference type="Pfam" id="PF12007">
    <property type="entry name" value="DUF3501"/>
    <property type="match status" value="1"/>
</dbReference>